<dbReference type="RefSeq" id="WP_302035910.1">
    <property type="nucleotide sequence ID" value="NZ_JAUKPO010000001.1"/>
</dbReference>
<dbReference type="Pfam" id="PF00561">
    <property type="entry name" value="Abhydrolase_1"/>
    <property type="match status" value="1"/>
</dbReference>
<dbReference type="PANTHER" id="PTHR46438">
    <property type="entry name" value="ALPHA/BETA-HYDROLASES SUPERFAMILY PROTEIN"/>
    <property type="match status" value="1"/>
</dbReference>
<dbReference type="Proteomes" id="UP001168528">
    <property type="component" value="Unassembled WGS sequence"/>
</dbReference>
<sequence length="276" mass="32460">MHRLEHTFSYRGAHLHYSCIGTGNKILLAFHGYGQSNLHYRHMAEQLSGHYTVYAFDLFFHGKSIWHLKDHPLTKEFLGKLMQTFLQEKQIDRFSVMGFSMGGKWVLALLEQFPQQIDELILIAPDGVKTSFWYNLATYPGWTKNHFRKVAISPTYFQTLAHTFRKLHLVDKGVVRFAQHQMNTRQKRLRVYYSWMVFRELTFNMTHIASLLTAYQIPVTMFLGIYDRIITKKNMEVLLSKLPKHRLILLETGHNQLLEEVAAYYAKYGIPEKAEK</sequence>
<evidence type="ECO:0000259" key="1">
    <source>
        <dbReference type="Pfam" id="PF00561"/>
    </source>
</evidence>
<proteinExistence type="predicted"/>
<evidence type="ECO:0000313" key="2">
    <source>
        <dbReference type="EMBL" id="MDO1445116.1"/>
    </source>
</evidence>
<dbReference type="InterPro" id="IPR000073">
    <property type="entry name" value="AB_hydrolase_1"/>
</dbReference>
<reference evidence="2" key="1">
    <citation type="submission" date="2023-07" db="EMBL/GenBank/DDBJ databases">
        <title>The genome sequence of Rhodocytophaga aerolata KACC 12507.</title>
        <authorList>
            <person name="Zhang X."/>
        </authorList>
    </citation>
    <scope>NUCLEOTIDE SEQUENCE</scope>
    <source>
        <strain evidence="2">KACC 12507</strain>
    </source>
</reference>
<keyword evidence="3" id="KW-1185">Reference proteome</keyword>
<evidence type="ECO:0000313" key="3">
    <source>
        <dbReference type="Proteomes" id="UP001168528"/>
    </source>
</evidence>
<protein>
    <submittedName>
        <fullName evidence="2">Alpha/beta fold hydrolase</fullName>
    </submittedName>
</protein>
<dbReference type="PANTHER" id="PTHR46438:SF11">
    <property type="entry name" value="LIPASE-RELATED"/>
    <property type="match status" value="1"/>
</dbReference>
<dbReference type="GO" id="GO:0016787">
    <property type="term" value="F:hydrolase activity"/>
    <property type="evidence" value="ECO:0007669"/>
    <property type="project" value="UniProtKB-KW"/>
</dbReference>
<feature type="domain" description="AB hydrolase-1" evidence="1">
    <location>
        <begin position="26"/>
        <end position="260"/>
    </location>
</feature>
<dbReference type="SUPFAM" id="SSF53474">
    <property type="entry name" value="alpha/beta-Hydrolases"/>
    <property type="match status" value="1"/>
</dbReference>
<dbReference type="InterPro" id="IPR029058">
    <property type="entry name" value="AB_hydrolase_fold"/>
</dbReference>
<keyword evidence="2" id="KW-0378">Hydrolase</keyword>
<comment type="caution">
    <text evidence="2">The sequence shown here is derived from an EMBL/GenBank/DDBJ whole genome shotgun (WGS) entry which is preliminary data.</text>
</comment>
<name>A0ABT8QZ50_9BACT</name>
<gene>
    <name evidence="2" type="ORF">Q0590_02585</name>
</gene>
<dbReference type="EMBL" id="JAUKPO010000001">
    <property type="protein sequence ID" value="MDO1445116.1"/>
    <property type="molecule type" value="Genomic_DNA"/>
</dbReference>
<accession>A0ABT8QZ50</accession>
<organism evidence="2 3">
    <name type="scientific">Rhodocytophaga aerolata</name>
    <dbReference type="NCBI Taxonomy" id="455078"/>
    <lineage>
        <taxon>Bacteria</taxon>
        <taxon>Pseudomonadati</taxon>
        <taxon>Bacteroidota</taxon>
        <taxon>Cytophagia</taxon>
        <taxon>Cytophagales</taxon>
        <taxon>Rhodocytophagaceae</taxon>
        <taxon>Rhodocytophaga</taxon>
    </lineage>
</organism>
<dbReference type="Gene3D" id="3.40.50.1820">
    <property type="entry name" value="alpha/beta hydrolase"/>
    <property type="match status" value="1"/>
</dbReference>